<dbReference type="InterPro" id="IPR004841">
    <property type="entry name" value="AA-permease/SLC12A_dom"/>
</dbReference>
<comment type="caution">
    <text evidence="10">The sequence shown here is derived from an EMBL/GenBank/DDBJ whole genome shotgun (WGS) entry which is preliminary data.</text>
</comment>
<feature type="region of interest" description="Disordered" evidence="7">
    <location>
        <begin position="1"/>
        <end position="20"/>
    </location>
</feature>
<evidence type="ECO:0000256" key="5">
    <source>
        <dbReference type="ARBA" id="ARBA00022989"/>
    </source>
</evidence>
<dbReference type="PIRSF" id="PIRSF006060">
    <property type="entry name" value="AA_transporter"/>
    <property type="match status" value="1"/>
</dbReference>
<comment type="subcellular location">
    <subcellularLocation>
        <location evidence="1">Membrane</location>
        <topology evidence="1">Multi-pass membrane protein</topology>
    </subcellularLocation>
</comment>
<evidence type="ECO:0000313" key="10">
    <source>
        <dbReference type="EMBL" id="PUU78356.1"/>
    </source>
</evidence>
<dbReference type="PANTHER" id="PTHR43341:SF1">
    <property type="entry name" value="GENERAL AMINO-ACID PERMEASE GAP1"/>
    <property type="match status" value="1"/>
</dbReference>
<keyword evidence="6 8" id="KW-0472">Membrane</keyword>
<evidence type="ECO:0000256" key="6">
    <source>
        <dbReference type="ARBA" id="ARBA00023136"/>
    </source>
</evidence>
<dbReference type="Pfam" id="PF00324">
    <property type="entry name" value="AA_permease"/>
    <property type="match status" value="1"/>
</dbReference>
<dbReference type="GO" id="GO:0015171">
    <property type="term" value="F:amino acid transmembrane transporter activity"/>
    <property type="evidence" value="ECO:0007669"/>
    <property type="project" value="TreeGrafter"/>
</dbReference>
<feature type="domain" description="Amino acid permease/ SLC12A" evidence="9">
    <location>
        <begin position="32"/>
        <end position="500"/>
    </location>
</feature>
<feature type="transmembrane region" description="Helical" evidence="8">
    <location>
        <begin position="260"/>
        <end position="281"/>
    </location>
</feature>
<dbReference type="OrthoDB" id="3900342at2759"/>
<keyword evidence="5 8" id="KW-1133">Transmembrane helix</keyword>
<evidence type="ECO:0000256" key="8">
    <source>
        <dbReference type="SAM" id="Phobius"/>
    </source>
</evidence>
<feature type="transmembrane region" description="Helical" evidence="8">
    <location>
        <begin position="473"/>
        <end position="494"/>
    </location>
</feature>
<dbReference type="AlphaFoldDB" id="A0A2T6ZSB6"/>
<name>A0A2T6ZSB6_TUBBO</name>
<feature type="transmembrane region" description="Helical" evidence="8">
    <location>
        <begin position="392"/>
        <end position="410"/>
    </location>
</feature>
<keyword evidence="4" id="KW-0029">Amino-acid transport</keyword>
<dbReference type="PANTHER" id="PTHR43341">
    <property type="entry name" value="AMINO ACID PERMEASE"/>
    <property type="match status" value="1"/>
</dbReference>
<keyword evidence="3 8" id="KW-0812">Transmembrane</keyword>
<protein>
    <submittedName>
        <fullName evidence="10">Amino acid permease/ SLC12A domain-containing protein</fullName>
    </submittedName>
</protein>
<evidence type="ECO:0000256" key="2">
    <source>
        <dbReference type="ARBA" id="ARBA00022448"/>
    </source>
</evidence>
<feature type="transmembrane region" description="Helical" evidence="8">
    <location>
        <begin position="440"/>
        <end position="461"/>
    </location>
</feature>
<keyword evidence="2" id="KW-0813">Transport</keyword>
<organism evidence="10 11">
    <name type="scientific">Tuber borchii</name>
    <name type="common">White truffle</name>
    <dbReference type="NCBI Taxonomy" id="42251"/>
    <lineage>
        <taxon>Eukaryota</taxon>
        <taxon>Fungi</taxon>
        <taxon>Dikarya</taxon>
        <taxon>Ascomycota</taxon>
        <taxon>Pezizomycotina</taxon>
        <taxon>Pezizomycetes</taxon>
        <taxon>Pezizales</taxon>
        <taxon>Tuberaceae</taxon>
        <taxon>Tuber</taxon>
    </lineage>
</organism>
<evidence type="ECO:0000259" key="9">
    <source>
        <dbReference type="Pfam" id="PF00324"/>
    </source>
</evidence>
<keyword evidence="11" id="KW-1185">Reference proteome</keyword>
<reference evidence="10 11" key="1">
    <citation type="submission" date="2017-04" db="EMBL/GenBank/DDBJ databases">
        <title>Draft genome sequence of Tuber borchii Vittad., a whitish edible truffle.</title>
        <authorList>
            <consortium name="DOE Joint Genome Institute"/>
            <person name="Murat C."/>
            <person name="Kuo A."/>
            <person name="Barry K.W."/>
            <person name="Clum A."/>
            <person name="Dockter R.B."/>
            <person name="Fauchery L."/>
            <person name="Iotti M."/>
            <person name="Kohler A."/>
            <person name="Labutti K."/>
            <person name="Lindquist E.A."/>
            <person name="Lipzen A."/>
            <person name="Ohm R.A."/>
            <person name="Wang M."/>
            <person name="Grigoriev I.V."/>
            <person name="Zambonelli A."/>
            <person name="Martin F.M."/>
        </authorList>
    </citation>
    <scope>NUCLEOTIDE SEQUENCE [LARGE SCALE GENOMIC DNA]</scope>
    <source>
        <strain evidence="10 11">Tbo3840</strain>
    </source>
</reference>
<feature type="transmembrane region" description="Helical" evidence="8">
    <location>
        <begin position="219"/>
        <end position="239"/>
    </location>
</feature>
<evidence type="ECO:0000313" key="11">
    <source>
        <dbReference type="Proteomes" id="UP000244722"/>
    </source>
</evidence>
<gene>
    <name evidence="10" type="ORF">B9Z19DRAFT_983479</name>
</gene>
<evidence type="ECO:0000256" key="3">
    <source>
        <dbReference type="ARBA" id="ARBA00022692"/>
    </source>
</evidence>
<evidence type="ECO:0000256" key="4">
    <source>
        <dbReference type="ARBA" id="ARBA00022970"/>
    </source>
</evidence>
<proteinExistence type="predicted"/>
<accession>A0A2T6ZSB6</accession>
<feature type="transmembrane region" description="Helical" evidence="8">
    <location>
        <begin position="366"/>
        <end position="386"/>
    </location>
</feature>
<evidence type="ECO:0000256" key="7">
    <source>
        <dbReference type="SAM" id="MobiDB-lite"/>
    </source>
</evidence>
<dbReference type="EMBL" id="NESQ01000121">
    <property type="protein sequence ID" value="PUU78356.1"/>
    <property type="molecule type" value="Genomic_DNA"/>
</dbReference>
<dbReference type="Proteomes" id="UP000244722">
    <property type="component" value="Unassembled WGS sequence"/>
</dbReference>
<evidence type="ECO:0000256" key="1">
    <source>
        <dbReference type="ARBA" id="ARBA00004141"/>
    </source>
</evidence>
<dbReference type="FunFam" id="1.20.1740.10:FF:000001">
    <property type="entry name" value="Amino acid permease"/>
    <property type="match status" value="1"/>
</dbReference>
<dbReference type="Gene3D" id="1.20.1740.10">
    <property type="entry name" value="Amino acid/polyamine transporter I"/>
    <property type="match status" value="1"/>
</dbReference>
<feature type="transmembrane region" description="Helical" evidence="8">
    <location>
        <begin position="111"/>
        <end position="136"/>
    </location>
</feature>
<feature type="transmembrane region" description="Helical" evidence="8">
    <location>
        <begin position="315"/>
        <end position="333"/>
    </location>
</feature>
<feature type="transmembrane region" description="Helical" evidence="8">
    <location>
        <begin position="181"/>
        <end position="199"/>
    </location>
</feature>
<dbReference type="GO" id="GO:0016020">
    <property type="term" value="C:membrane"/>
    <property type="evidence" value="ECO:0007669"/>
    <property type="project" value="UniProtKB-SubCell"/>
</dbReference>
<dbReference type="InterPro" id="IPR050524">
    <property type="entry name" value="APC_YAT"/>
</dbReference>
<dbReference type="STRING" id="42251.A0A2T6ZSB6"/>
<feature type="transmembrane region" description="Helical" evidence="8">
    <location>
        <begin position="148"/>
        <end position="169"/>
    </location>
</feature>
<sequence length="541" mass="58790">MIDLENKPSGELYKGRSQGPEPHLKRALGARHLQMLAIASSIGTGLFIGSGKALSTGGPFSLVFSFAWLGLVLTTMMQCLCEMTTIYPASGSFVTYATRYIDPAWGFTIGIIYWACWIGAFGTEATAARILVGYWLPVGWSDDPAHAAILMTAFNVIMVMIHVCPVRVFGEIEFWVSSIKVVSVLVFLVVIWVIMGGGGPDGRVHGGEYWAEGAVLNGFKGLSSVFVTAAFACGGTEVAGVAGGETKDPMIAMPRAVRTLMFRIVFFYVVTLLFLTFVVSAKNPALLRSKSGSAVEASPFVIAIKEAGIGVLPDVLNVIVLLCVSSVGSVSIYTGSRVLYNMTDIGLISSRWGFGKVDERGRPTRAILATALVAVGLSYMNCSASAATAFTWFTSLSGIAFLTCWPTIIASNWRWRAGIKAQGLNLLHLKYTYKAAFRPWLPAFGFASLLFMLACHVYVSASPVTGRADAEHWFQNCIGIPLMVALFAGYKIAYRTKFVTVDEMDLQTDKACDSDIAEQSEKLDVYYRQSRKVRALSYIRF</sequence>